<evidence type="ECO:0008006" key="6">
    <source>
        <dbReference type="Google" id="ProtNLM"/>
    </source>
</evidence>
<dbReference type="EMBL" id="WVTA01000004">
    <property type="protein sequence ID" value="KAK3213853.1"/>
    <property type="molecule type" value="Genomic_DNA"/>
</dbReference>
<feature type="region of interest" description="Disordered" evidence="1">
    <location>
        <begin position="348"/>
        <end position="377"/>
    </location>
</feature>
<dbReference type="InterPro" id="IPR010730">
    <property type="entry name" value="HET"/>
</dbReference>
<keyword evidence="5" id="KW-1185">Reference proteome</keyword>
<sequence length="377" mass="42182">MRLLNATTLRLETFYEEATPSYAILSHTWGSDEVTFGELESLPTLSKSSQTRTRILQSKGYYKIKKCCAQAVEDGLQYSWVDTCCINKRSSAELSEAINSMFKWYKQAHICYAYLSDVNVKDAEFASFDRSYLEGARWFTRGWCLQELIAPKEIVFFARSWKRLGKKSEISSVLTDITNIDESILLGASLSTTSLSRRMSWASLRSTTRTEDLAYCLMGLFNVNMPLLYGEGPKAFIRLQEEIMKDSDDHSLFAWVPDAARFLPTLDLHIDFPRCRPIWSTWKEKSDTPDLAAVSENVRGVFASHPGEFSASWILQPRPGFLPLALDQPGEEEFDWGGDAGEGYAADAFASGGGEGAGEGEDGGFEFGEGGYEGLFE</sequence>
<evidence type="ECO:0000313" key="4">
    <source>
        <dbReference type="EMBL" id="KAK3213853.1"/>
    </source>
</evidence>
<name>A0AAN6M151_9PLEO</name>
<evidence type="ECO:0000313" key="5">
    <source>
        <dbReference type="Proteomes" id="UP001280581"/>
    </source>
</evidence>
<dbReference type="Pfam" id="PF26640">
    <property type="entry name" value="DUF8212"/>
    <property type="match status" value="1"/>
</dbReference>
<feature type="domain" description="DUF8212" evidence="3">
    <location>
        <begin position="234"/>
        <end position="275"/>
    </location>
</feature>
<protein>
    <recommendedName>
        <fullName evidence="6">HET-domain-containing protein</fullName>
    </recommendedName>
</protein>
<dbReference type="InterPro" id="IPR058525">
    <property type="entry name" value="DUF8212"/>
</dbReference>
<organism evidence="4 5">
    <name type="scientific">Pseudopithomyces chartarum</name>
    <dbReference type="NCBI Taxonomy" id="1892770"/>
    <lineage>
        <taxon>Eukaryota</taxon>
        <taxon>Fungi</taxon>
        <taxon>Dikarya</taxon>
        <taxon>Ascomycota</taxon>
        <taxon>Pezizomycotina</taxon>
        <taxon>Dothideomycetes</taxon>
        <taxon>Pleosporomycetidae</taxon>
        <taxon>Pleosporales</taxon>
        <taxon>Massarineae</taxon>
        <taxon>Didymosphaeriaceae</taxon>
        <taxon>Pseudopithomyces</taxon>
    </lineage>
</organism>
<proteinExistence type="predicted"/>
<comment type="caution">
    <text evidence="4">The sequence shown here is derived from an EMBL/GenBank/DDBJ whole genome shotgun (WGS) entry which is preliminary data.</text>
</comment>
<dbReference type="AlphaFoldDB" id="A0AAN6M151"/>
<gene>
    <name evidence="4" type="ORF">GRF29_28g1226851</name>
</gene>
<feature type="domain" description="Heterokaryon incompatibility" evidence="2">
    <location>
        <begin position="22"/>
        <end position="122"/>
    </location>
</feature>
<dbReference type="PANTHER" id="PTHR10622:SF10">
    <property type="entry name" value="HET DOMAIN-CONTAINING PROTEIN"/>
    <property type="match status" value="1"/>
</dbReference>
<accession>A0AAN6M151</accession>
<evidence type="ECO:0000259" key="3">
    <source>
        <dbReference type="Pfam" id="PF26640"/>
    </source>
</evidence>
<dbReference type="PANTHER" id="PTHR10622">
    <property type="entry name" value="HET DOMAIN-CONTAINING PROTEIN"/>
    <property type="match status" value="1"/>
</dbReference>
<feature type="compositionally biased region" description="Gly residues" evidence="1">
    <location>
        <begin position="365"/>
        <end position="377"/>
    </location>
</feature>
<reference evidence="4 5" key="1">
    <citation type="submission" date="2021-02" db="EMBL/GenBank/DDBJ databases">
        <title>Genome assembly of Pseudopithomyces chartarum.</title>
        <authorList>
            <person name="Jauregui R."/>
            <person name="Singh J."/>
            <person name="Voisey C."/>
        </authorList>
    </citation>
    <scope>NUCLEOTIDE SEQUENCE [LARGE SCALE GENOMIC DNA]</scope>
    <source>
        <strain evidence="4 5">AGR01</strain>
    </source>
</reference>
<dbReference type="Proteomes" id="UP001280581">
    <property type="component" value="Unassembled WGS sequence"/>
</dbReference>
<dbReference type="Pfam" id="PF06985">
    <property type="entry name" value="HET"/>
    <property type="match status" value="1"/>
</dbReference>
<evidence type="ECO:0000256" key="1">
    <source>
        <dbReference type="SAM" id="MobiDB-lite"/>
    </source>
</evidence>
<evidence type="ECO:0000259" key="2">
    <source>
        <dbReference type="Pfam" id="PF06985"/>
    </source>
</evidence>